<dbReference type="SUPFAM" id="SSF103473">
    <property type="entry name" value="MFS general substrate transporter"/>
    <property type="match status" value="1"/>
</dbReference>
<dbReference type="GO" id="GO:0022857">
    <property type="term" value="F:transmembrane transporter activity"/>
    <property type="evidence" value="ECO:0007669"/>
    <property type="project" value="InterPro"/>
</dbReference>
<dbReference type="PROSITE" id="PS50850">
    <property type="entry name" value="MFS"/>
    <property type="match status" value="1"/>
</dbReference>
<dbReference type="NCBIfam" id="NF008654">
    <property type="entry name" value="PRK11652.1"/>
    <property type="match status" value="1"/>
</dbReference>
<feature type="transmembrane region" description="Helical" evidence="6">
    <location>
        <begin position="100"/>
        <end position="122"/>
    </location>
</feature>
<feature type="transmembrane region" description="Helical" evidence="6">
    <location>
        <begin position="241"/>
        <end position="261"/>
    </location>
</feature>
<evidence type="ECO:0000256" key="6">
    <source>
        <dbReference type="SAM" id="Phobius"/>
    </source>
</evidence>
<feature type="transmembrane region" description="Helical" evidence="6">
    <location>
        <begin position="134"/>
        <end position="152"/>
    </location>
</feature>
<accession>A0AA47LSF5</accession>
<feature type="transmembrane region" description="Helical" evidence="6">
    <location>
        <begin position="164"/>
        <end position="184"/>
    </location>
</feature>
<dbReference type="Pfam" id="PF07690">
    <property type="entry name" value="MFS_1"/>
    <property type="match status" value="1"/>
</dbReference>
<feature type="transmembrane region" description="Helical" evidence="6">
    <location>
        <begin position="301"/>
        <end position="324"/>
    </location>
</feature>
<protein>
    <submittedName>
        <fullName evidence="8">Multidrug efflux MFS transporter EmrD</fullName>
    </submittedName>
</protein>
<feature type="domain" description="Major facilitator superfamily (MFS) profile" evidence="7">
    <location>
        <begin position="10"/>
        <end position="395"/>
    </location>
</feature>
<keyword evidence="4 6" id="KW-1133">Transmembrane helix</keyword>
<dbReference type="InterPro" id="IPR020846">
    <property type="entry name" value="MFS_dom"/>
</dbReference>
<name>A0AA47LSF5_9GAMM</name>
<reference evidence="8" key="1">
    <citation type="submission" date="2022-09" db="EMBL/GenBank/DDBJ databases">
        <authorList>
            <person name="Li Z.-J."/>
        </authorList>
    </citation>
    <scope>NUCLEOTIDE SEQUENCE</scope>
    <source>
        <strain evidence="8">TGB11</strain>
    </source>
</reference>
<evidence type="ECO:0000256" key="5">
    <source>
        <dbReference type="ARBA" id="ARBA00023136"/>
    </source>
</evidence>
<dbReference type="RefSeq" id="WP_269579871.1">
    <property type="nucleotide sequence ID" value="NZ_CP114588.1"/>
</dbReference>
<evidence type="ECO:0000256" key="1">
    <source>
        <dbReference type="ARBA" id="ARBA00004651"/>
    </source>
</evidence>
<keyword evidence="2" id="KW-1003">Cell membrane</keyword>
<evidence type="ECO:0000313" key="9">
    <source>
        <dbReference type="Proteomes" id="UP001164748"/>
    </source>
</evidence>
<dbReference type="Gene3D" id="1.20.1720.10">
    <property type="entry name" value="Multidrug resistance protein D"/>
    <property type="match status" value="1"/>
</dbReference>
<keyword evidence="3 6" id="KW-0812">Transmembrane</keyword>
<evidence type="ECO:0000313" key="8">
    <source>
        <dbReference type="EMBL" id="WBA09769.1"/>
    </source>
</evidence>
<keyword evidence="5 6" id="KW-0472">Membrane</keyword>
<evidence type="ECO:0000256" key="2">
    <source>
        <dbReference type="ARBA" id="ARBA00022475"/>
    </source>
</evidence>
<gene>
    <name evidence="8" type="primary">emrD</name>
    <name evidence="8" type="ORF">N8M53_06120</name>
</gene>
<feature type="transmembrane region" description="Helical" evidence="6">
    <location>
        <begin position="367"/>
        <end position="388"/>
    </location>
</feature>
<feature type="transmembrane region" description="Helical" evidence="6">
    <location>
        <begin position="273"/>
        <end position="295"/>
    </location>
</feature>
<feature type="transmembrane region" description="Helical" evidence="6">
    <location>
        <begin position="76"/>
        <end position="94"/>
    </location>
</feature>
<dbReference type="Proteomes" id="UP001164748">
    <property type="component" value="Chromosome"/>
</dbReference>
<dbReference type="PANTHER" id="PTHR43124">
    <property type="entry name" value="PURINE EFFLUX PUMP PBUE"/>
    <property type="match status" value="1"/>
</dbReference>
<dbReference type="InterPro" id="IPR011701">
    <property type="entry name" value="MFS"/>
</dbReference>
<dbReference type="GO" id="GO:0005886">
    <property type="term" value="C:plasma membrane"/>
    <property type="evidence" value="ECO:0007669"/>
    <property type="project" value="UniProtKB-SubCell"/>
</dbReference>
<dbReference type="CDD" id="cd17320">
    <property type="entry name" value="MFS_MdfA_MDR_like"/>
    <property type="match status" value="1"/>
</dbReference>
<evidence type="ECO:0000256" key="4">
    <source>
        <dbReference type="ARBA" id="ARBA00022989"/>
    </source>
</evidence>
<dbReference type="InterPro" id="IPR036259">
    <property type="entry name" value="MFS_trans_sf"/>
</dbReference>
<feature type="transmembrane region" description="Helical" evidence="6">
    <location>
        <begin position="336"/>
        <end position="361"/>
    </location>
</feature>
<dbReference type="EMBL" id="CP114588">
    <property type="protein sequence ID" value="WBA09769.1"/>
    <property type="molecule type" value="Genomic_DNA"/>
</dbReference>
<feature type="transmembrane region" description="Helical" evidence="6">
    <location>
        <begin position="213"/>
        <end position="235"/>
    </location>
</feature>
<evidence type="ECO:0000259" key="7">
    <source>
        <dbReference type="PROSITE" id="PS50850"/>
    </source>
</evidence>
<dbReference type="InterPro" id="IPR050189">
    <property type="entry name" value="MFS_Efflux_Transporters"/>
</dbReference>
<comment type="subcellular location">
    <subcellularLocation>
        <location evidence="1">Cell membrane</location>
        <topology evidence="1">Multi-pass membrane protein</topology>
    </subcellularLocation>
</comment>
<dbReference type="AlphaFoldDB" id="A0AA47LSF5"/>
<evidence type="ECO:0000256" key="3">
    <source>
        <dbReference type="ARBA" id="ARBA00022692"/>
    </source>
</evidence>
<sequence length="402" mass="41707">MSSAMPMGKLLLLIVLLAAVGQMTQTMYVPSIGAMADNFAVSPAWLQAVMACYLIPYGLSQFVYGPVSDHIGRKPVILFGLALFLVGTAITLVATSFTVFLLGSIVQGAGIGCGGAMARTLTRDCFAGAKLHRANSLVSMGLIFSPLVAPLLGGFLTEALHWRASYFFLLLLGVLVYSVMAWRFSETLPADLRQPGHFGARYRHVMRSRQFKGYLLCLITVFSGVSLFEAAAGVIMADALALSPSVISLLFVVPLPAYLVGSGLSSRLSESMGYYPTLTLGSVLALLGAGIIGLPGMLGDVSLYALVGGGCVYFAGAGILFPAASTGAISPFPYHAGTAGAILGGAQNLLAGLVTLVASSLGVASQLSLGVIMLTLATLASLGLVISYRAHAHDDTESVTVL</sequence>
<proteinExistence type="predicted"/>
<organism evidence="8 9">
    <name type="scientific">Salinivibrio kushneri</name>
    <dbReference type="NCBI Taxonomy" id="1908198"/>
    <lineage>
        <taxon>Bacteria</taxon>
        <taxon>Pseudomonadati</taxon>
        <taxon>Pseudomonadota</taxon>
        <taxon>Gammaproteobacteria</taxon>
        <taxon>Vibrionales</taxon>
        <taxon>Vibrionaceae</taxon>
        <taxon>Salinivibrio</taxon>
    </lineage>
</organism>
<feature type="transmembrane region" description="Helical" evidence="6">
    <location>
        <begin position="45"/>
        <end position="64"/>
    </location>
</feature>
<dbReference type="PANTHER" id="PTHR43124:SF3">
    <property type="entry name" value="CHLORAMPHENICOL EFFLUX PUMP RV0191"/>
    <property type="match status" value="1"/>
</dbReference>